<keyword evidence="3" id="KW-0436">Ligase</keyword>
<dbReference type="Pfam" id="PF17788">
    <property type="entry name" value="HypF_C"/>
    <property type="match status" value="1"/>
</dbReference>
<feature type="active site" evidence="9">
    <location>
        <position position="18"/>
    </location>
</feature>
<feature type="active site" evidence="9">
    <location>
        <position position="36"/>
    </location>
</feature>
<dbReference type="GO" id="GO:0016743">
    <property type="term" value="F:carboxyl- or carbamoyltransferase activity"/>
    <property type="evidence" value="ECO:0007669"/>
    <property type="project" value="UniProtKB-UniRule"/>
</dbReference>
<sequence>MVARRLTITGRVQGVGFRPFLHRLAHDTGVRGWVRNVAGRVEAHVEGPAESVAAFVAGVTAQAPPLARPRLETDVEGVPGGAAEFRILGSGEGSPDQASVPPDHFACDDCLAEMRDPHARRHRYPFINCTQCGPRYTIIDHLPYDRPNTSMAGFPLCPECRAEYENPLDRRFHAQPLACAACGPRLEFRAPGVEPVTGNEPALAACVAALRAGRVVAAKGIGGYHLLCDAASAAAVARLRANKPRPHKPLAVLVPQAGADGLDGVRAVAAPEPAHAAALADPMRPIVLTPVRPTAPLAEGIAPGLGEVGLMLPYSPLHHLLLEAFGGPLVATSANLSGEPVLTDAGAVESRLGRVAEGYLHHDRPIRRPADDAVYRVIRGRPRPIRPGRGGAPLELELSRPVARPVLAVGGQMKNTIALAWGRRAVVSPHIGELGAPRSQAVFEQVVTDLQALYGVRAERVACDAHPDYSASRWARGCGLPVIPVFHHHAHAAALAGERGLDEALLVFAWDGTGYGADGTLWGGEALLGRPGGWERVGALRPFRLPGGDKAGRQPWRSALALAWETGSDWDAAPGDRALLRAAWERGLNTPLSSAAGRLFDAAAAWVLGITEASFEGQGPMWLEAAATGALADTAPAVPLIRDESGLWRSDWAPLVPWLQDAGLPAQVRAAGFHAALAGALLDQARAVRHDCGVTRVGLTGGVFQNRLLTELAADRLEADGFEVLLHERVPANDAGISFGQIVEATAAD</sequence>
<keyword evidence="12" id="KW-0808">Transferase</keyword>
<dbReference type="AlphaFoldDB" id="A0A369C1L0"/>
<comment type="catalytic activity">
    <reaction evidence="7 8">
        <text>C-terminal L-cysteinyl-[HypE protein] + carbamoyl phosphate + ATP + H2O = C-terminal S-carboxamide-L-cysteinyl-[HypE protein] + AMP + phosphate + diphosphate + H(+)</text>
        <dbReference type="Rhea" id="RHEA:55636"/>
        <dbReference type="Rhea" id="RHEA-COMP:14247"/>
        <dbReference type="Rhea" id="RHEA-COMP:14392"/>
        <dbReference type="ChEBI" id="CHEBI:15377"/>
        <dbReference type="ChEBI" id="CHEBI:15378"/>
        <dbReference type="ChEBI" id="CHEBI:30616"/>
        <dbReference type="ChEBI" id="CHEBI:33019"/>
        <dbReference type="ChEBI" id="CHEBI:43474"/>
        <dbReference type="ChEBI" id="CHEBI:58228"/>
        <dbReference type="ChEBI" id="CHEBI:76913"/>
        <dbReference type="ChEBI" id="CHEBI:139126"/>
        <dbReference type="ChEBI" id="CHEBI:456215"/>
    </reaction>
</comment>
<evidence type="ECO:0000256" key="9">
    <source>
        <dbReference type="PROSITE-ProRule" id="PRU00520"/>
    </source>
</evidence>
<dbReference type="PROSITE" id="PS51160">
    <property type="entry name" value="ACYLPHOSPHATASE_3"/>
    <property type="match status" value="1"/>
</dbReference>
<dbReference type="InterPro" id="IPR017968">
    <property type="entry name" value="Acylphosphatase_CS"/>
</dbReference>
<comment type="caution">
    <text evidence="12">The sequence shown here is derived from an EMBL/GenBank/DDBJ whole genome shotgun (WGS) entry which is preliminary data.</text>
</comment>
<feature type="domain" description="Acylphosphatase-like" evidence="10">
    <location>
        <begin position="3"/>
        <end position="89"/>
    </location>
</feature>
<reference evidence="12 13" key="1">
    <citation type="submission" date="2018-07" db="EMBL/GenBank/DDBJ databases">
        <title>Genomic Encyclopedia of Type Strains, Phase IV (KMG-IV): sequencing the most valuable type-strain genomes for metagenomic binning, comparative biology and taxonomic classification.</title>
        <authorList>
            <person name="Goeker M."/>
        </authorList>
    </citation>
    <scope>NUCLEOTIDE SEQUENCE [LARGE SCALE GENOMIC DNA]</scope>
    <source>
        <strain evidence="12 13">DSM 26407</strain>
    </source>
</reference>
<dbReference type="GO" id="GO:0051604">
    <property type="term" value="P:protein maturation"/>
    <property type="evidence" value="ECO:0007669"/>
    <property type="project" value="TreeGrafter"/>
</dbReference>
<evidence type="ECO:0000256" key="1">
    <source>
        <dbReference type="ARBA" id="ARBA00004711"/>
    </source>
</evidence>
<organism evidence="12 13">
    <name type="scientific">Thioalbus denitrificans</name>
    <dbReference type="NCBI Taxonomy" id="547122"/>
    <lineage>
        <taxon>Bacteria</taxon>
        <taxon>Pseudomonadati</taxon>
        <taxon>Pseudomonadota</taxon>
        <taxon>Gammaproteobacteria</taxon>
        <taxon>Chromatiales</taxon>
        <taxon>Ectothiorhodospiraceae</taxon>
        <taxon>Thioalbus</taxon>
    </lineage>
</organism>
<dbReference type="GO" id="GO:0003725">
    <property type="term" value="F:double-stranded RNA binding"/>
    <property type="evidence" value="ECO:0007669"/>
    <property type="project" value="InterPro"/>
</dbReference>
<keyword evidence="5" id="KW-0863">Zinc-finger</keyword>
<evidence type="ECO:0000259" key="11">
    <source>
        <dbReference type="PROSITE" id="PS51163"/>
    </source>
</evidence>
<dbReference type="Proteomes" id="UP000252707">
    <property type="component" value="Unassembled WGS sequence"/>
</dbReference>
<dbReference type="Pfam" id="PF22521">
    <property type="entry name" value="HypF_C_2"/>
    <property type="match status" value="1"/>
</dbReference>
<dbReference type="OrthoDB" id="9808093at2"/>
<evidence type="ECO:0000313" key="12">
    <source>
        <dbReference type="EMBL" id="RCX26557.1"/>
    </source>
</evidence>
<accession>A0A369C1L0</accession>
<evidence type="ECO:0000256" key="5">
    <source>
        <dbReference type="ARBA" id="ARBA00022771"/>
    </source>
</evidence>
<dbReference type="GO" id="GO:0003998">
    <property type="term" value="F:acylphosphatase activity"/>
    <property type="evidence" value="ECO:0007669"/>
    <property type="project" value="UniProtKB-EC"/>
</dbReference>
<keyword evidence="6" id="KW-0862">Zinc</keyword>
<evidence type="ECO:0000256" key="2">
    <source>
        <dbReference type="ARBA" id="ARBA00008097"/>
    </source>
</evidence>
<dbReference type="InterPro" id="IPR055128">
    <property type="entry name" value="HypF_C_2"/>
</dbReference>
<dbReference type="Pfam" id="PF00708">
    <property type="entry name" value="Acylphosphatase"/>
    <property type="match status" value="1"/>
</dbReference>
<dbReference type="PROSITE" id="PS51163">
    <property type="entry name" value="YRDC"/>
    <property type="match status" value="1"/>
</dbReference>
<dbReference type="Gene3D" id="3.30.420.40">
    <property type="match status" value="1"/>
</dbReference>
<dbReference type="Gene3D" id="3.90.870.50">
    <property type="match status" value="1"/>
</dbReference>
<dbReference type="InterPro" id="IPR001792">
    <property type="entry name" value="Acylphosphatase-like_dom"/>
</dbReference>
<dbReference type="SUPFAM" id="SSF54975">
    <property type="entry name" value="Acylphosphatase/BLUF domain-like"/>
    <property type="match status" value="1"/>
</dbReference>
<evidence type="ECO:0000256" key="4">
    <source>
        <dbReference type="ARBA" id="ARBA00022723"/>
    </source>
</evidence>
<name>A0A369C1L0_9GAMM</name>
<dbReference type="PIRSF" id="PIRSF006256">
    <property type="entry name" value="CMPcnvr_hdrg_mat"/>
    <property type="match status" value="1"/>
</dbReference>
<evidence type="ECO:0000256" key="6">
    <source>
        <dbReference type="ARBA" id="ARBA00022833"/>
    </source>
</evidence>
<dbReference type="InterPro" id="IPR006070">
    <property type="entry name" value="Sua5-like_dom"/>
</dbReference>
<dbReference type="NCBIfam" id="TIGR00143">
    <property type="entry name" value="hypF"/>
    <property type="match status" value="1"/>
</dbReference>
<comment type="similarity">
    <text evidence="2 8">Belongs to the carbamoyltransferase HypF family.</text>
</comment>
<gene>
    <name evidence="12" type="ORF">DFQ59_10986</name>
</gene>
<dbReference type="UniPathway" id="UPA00335"/>
<evidence type="ECO:0000256" key="8">
    <source>
        <dbReference type="PIRNR" id="PIRNR006256"/>
    </source>
</evidence>
<evidence type="ECO:0000259" key="10">
    <source>
        <dbReference type="PROSITE" id="PS51160"/>
    </source>
</evidence>
<dbReference type="SUPFAM" id="SSF55821">
    <property type="entry name" value="YrdC/RibB"/>
    <property type="match status" value="1"/>
</dbReference>
<dbReference type="InterPro" id="IPR036046">
    <property type="entry name" value="Acylphosphatase-like_dom_sf"/>
</dbReference>
<keyword evidence="4" id="KW-0479">Metal-binding</keyword>
<dbReference type="Pfam" id="PF01300">
    <property type="entry name" value="Sua5_yciO_yrdC"/>
    <property type="match status" value="1"/>
</dbReference>
<dbReference type="Gene3D" id="3.30.420.360">
    <property type="match status" value="1"/>
</dbReference>
<dbReference type="GO" id="GO:0016874">
    <property type="term" value="F:ligase activity"/>
    <property type="evidence" value="ECO:0007669"/>
    <property type="project" value="UniProtKB-UniRule"/>
</dbReference>
<comment type="pathway">
    <text evidence="1 8">Protein modification; [NiFe] hydrogenase maturation.</text>
</comment>
<feature type="domain" description="YrdC-like" evidence="11">
    <location>
        <begin position="200"/>
        <end position="390"/>
    </location>
</feature>
<dbReference type="PANTHER" id="PTHR42959:SF1">
    <property type="entry name" value="CARBAMOYLTRANSFERASE HYPF"/>
    <property type="match status" value="1"/>
</dbReference>
<dbReference type="PROSITE" id="PS00150">
    <property type="entry name" value="ACYLPHOSPHATASE_1"/>
    <property type="match status" value="1"/>
</dbReference>
<dbReference type="PANTHER" id="PTHR42959">
    <property type="entry name" value="CARBAMOYLTRANSFERASE"/>
    <property type="match status" value="1"/>
</dbReference>
<evidence type="ECO:0000256" key="7">
    <source>
        <dbReference type="ARBA" id="ARBA00048220"/>
    </source>
</evidence>
<evidence type="ECO:0000256" key="3">
    <source>
        <dbReference type="ARBA" id="ARBA00022598"/>
    </source>
</evidence>
<dbReference type="Gene3D" id="3.30.110.120">
    <property type="match status" value="1"/>
</dbReference>
<dbReference type="InterPro" id="IPR051060">
    <property type="entry name" value="Carbamoyltrans_HypF-like"/>
</dbReference>
<comment type="function">
    <text evidence="8">Involved in the maturation of [NiFe] hydrogenases. Along with HypE, it catalyzes the synthesis of the CN ligands of the active site iron of [NiFe]-hydrogenases. HypF functions as a carbamoyl transferase using carbamoylphosphate as a substrate and transferring the carboxamido moiety in an ATP-dependent reaction to the thiolate of the C-terminal cysteine of HypE yielding a protein-S-carboxamide.</text>
</comment>
<keyword evidence="13" id="KW-1185">Reference proteome</keyword>
<dbReference type="EC" id="6.2.-.-" evidence="8"/>
<dbReference type="InterPro" id="IPR041440">
    <property type="entry name" value="HypF_C"/>
</dbReference>
<dbReference type="InterPro" id="IPR011125">
    <property type="entry name" value="Znf_HypF"/>
</dbReference>
<comment type="catalytic activity">
    <reaction evidence="9">
        <text>an acyl phosphate + H2O = a carboxylate + phosphate + H(+)</text>
        <dbReference type="Rhea" id="RHEA:14965"/>
        <dbReference type="ChEBI" id="CHEBI:15377"/>
        <dbReference type="ChEBI" id="CHEBI:15378"/>
        <dbReference type="ChEBI" id="CHEBI:29067"/>
        <dbReference type="ChEBI" id="CHEBI:43474"/>
        <dbReference type="ChEBI" id="CHEBI:59918"/>
        <dbReference type="EC" id="3.6.1.7"/>
    </reaction>
</comment>
<proteinExistence type="inferred from homology"/>
<dbReference type="InterPro" id="IPR004421">
    <property type="entry name" value="Carbamoyltransferase_HypF"/>
</dbReference>
<keyword evidence="9" id="KW-0378">Hydrolase</keyword>
<evidence type="ECO:0000313" key="13">
    <source>
        <dbReference type="Proteomes" id="UP000252707"/>
    </source>
</evidence>
<dbReference type="GO" id="GO:0008270">
    <property type="term" value="F:zinc ion binding"/>
    <property type="evidence" value="ECO:0007669"/>
    <property type="project" value="UniProtKB-KW"/>
</dbReference>
<dbReference type="EMBL" id="QPJY01000009">
    <property type="protein sequence ID" value="RCX26557.1"/>
    <property type="molecule type" value="Genomic_DNA"/>
</dbReference>
<dbReference type="Pfam" id="PF07503">
    <property type="entry name" value="zf-HYPF"/>
    <property type="match status" value="2"/>
</dbReference>
<dbReference type="InterPro" id="IPR017945">
    <property type="entry name" value="DHBP_synth_RibB-like_a/b_dom"/>
</dbReference>
<protein>
    <recommendedName>
        <fullName evidence="8">Carbamoyltransferase HypF</fullName>
        <ecNumber evidence="8">6.2.-.-</ecNumber>
    </recommendedName>
</protein>